<dbReference type="Proteomes" id="UP000692954">
    <property type="component" value="Unassembled WGS sequence"/>
</dbReference>
<name>A0A8S1KI63_9CILI</name>
<dbReference type="GO" id="GO:0005783">
    <property type="term" value="C:endoplasmic reticulum"/>
    <property type="evidence" value="ECO:0007669"/>
    <property type="project" value="TreeGrafter"/>
</dbReference>
<evidence type="ECO:0000256" key="1">
    <source>
        <dbReference type="ARBA" id="ARBA00004141"/>
    </source>
</evidence>
<keyword evidence="6 8" id="KW-0012">Acyltransferase</keyword>
<dbReference type="AlphaFoldDB" id="A0A8S1KI63"/>
<dbReference type="OrthoDB" id="4096362at2759"/>
<keyword evidence="11" id="KW-1185">Reference proteome</keyword>
<dbReference type="PANTHER" id="PTHR22883:SF23">
    <property type="entry name" value="PALMITOYLTRANSFERASE ZDHHC6"/>
    <property type="match status" value="1"/>
</dbReference>
<dbReference type="GO" id="GO:0005794">
    <property type="term" value="C:Golgi apparatus"/>
    <property type="evidence" value="ECO:0007669"/>
    <property type="project" value="TreeGrafter"/>
</dbReference>
<comment type="similarity">
    <text evidence="7">Belongs to the DHHC palmitoyltransferase family. PFA5 subfamily.</text>
</comment>
<feature type="transmembrane region" description="Helical" evidence="8">
    <location>
        <begin position="186"/>
        <end position="208"/>
    </location>
</feature>
<evidence type="ECO:0000256" key="2">
    <source>
        <dbReference type="ARBA" id="ARBA00022679"/>
    </source>
</evidence>
<keyword evidence="4 8" id="KW-1133">Transmembrane helix</keyword>
<comment type="catalytic activity">
    <reaction evidence="8">
        <text>L-cysteinyl-[protein] + hexadecanoyl-CoA = S-hexadecanoyl-L-cysteinyl-[protein] + CoA</text>
        <dbReference type="Rhea" id="RHEA:36683"/>
        <dbReference type="Rhea" id="RHEA-COMP:10131"/>
        <dbReference type="Rhea" id="RHEA-COMP:11032"/>
        <dbReference type="ChEBI" id="CHEBI:29950"/>
        <dbReference type="ChEBI" id="CHEBI:57287"/>
        <dbReference type="ChEBI" id="CHEBI:57379"/>
        <dbReference type="ChEBI" id="CHEBI:74151"/>
        <dbReference type="EC" id="2.3.1.225"/>
    </reaction>
</comment>
<dbReference type="InterPro" id="IPR039859">
    <property type="entry name" value="PFA4/ZDH16/20/ERF2-like"/>
</dbReference>
<evidence type="ECO:0000256" key="6">
    <source>
        <dbReference type="ARBA" id="ARBA00023315"/>
    </source>
</evidence>
<comment type="caution">
    <text evidence="10">The sequence shown here is derived from an EMBL/GenBank/DDBJ whole genome shotgun (WGS) entry which is preliminary data.</text>
</comment>
<organism evidence="10 11">
    <name type="scientific">Paramecium sonneborni</name>
    <dbReference type="NCBI Taxonomy" id="65129"/>
    <lineage>
        <taxon>Eukaryota</taxon>
        <taxon>Sar</taxon>
        <taxon>Alveolata</taxon>
        <taxon>Ciliophora</taxon>
        <taxon>Intramacronucleata</taxon>
        <taxon>Oligohymenophorea</taxon>
        <taxon>Peniculida</taxon>
        <taxon>Parameciidae</taxon>
        <taxon>Paramecium</taxon>
    </lineage>
</organism>
<dbReference type="EC" id="2.3.1.225" evidence="8"/>
<reference evidence="10" key="1">
    <citation type="submission" date="2021-01" db="EMBL/GenBank/DDBJ databases">
        <authorList>
            <consortium name="Genoscope - CEA"/>
            <person name="William W."/>
        </authorList>
    </citation>
    <scope>NUCLEOTIDE SEQUENCE</scope>
</reference>
<feature type="transmembrane region" description="Helical" evidence="8">
    <location>
        <begin position="87"/>
        <end position="108"/>
    </location>
</feature>
<sequence length="223" mass="25408">MSLDSSQKCDEETGLKSMAPEPLELDETYQTPVDIRWGNCYPLFQKNNIPKIVIGPHWPLFICAYSLFVAASIFLIGWHFTSTSSEFIKWTTFVVCVNQCLSYAWVALINPGVINYDKNNTIENRTRCAPQLDIQNDSKTWFCNKCKLLQIHGTVHCSDCDVCILEMDHHCPWTGKCIGKGNIKQFYYFLASTLIFMIFNIIASLTQLDGALNRTSRKIKQGS</sequence>
<dbReference type="GO" id="GO:0006612">
    <property type="term" value="P:protein targeting to membrane"/>
    <property type="evidence" value="ECO:0007669"/>
    <property type="project" value="TreeGrafter"/>
</dbReference>
<keyword evidence="2 8" id="KW-0808">Transferase</keyword>
<evidence type="ECO:0000313" key="11">
    <source>
        <dbReference type="Proteomes" id="UP000692954"/>
    </source>
</evidence>
<evidence type="ECO:0000259" key="9">
    <source>
        <dbReference type="Pfam" id="PF01529"/>
    </source>
</evidence>
<dbReference type="EMBL" id="CAJJDN010000008">
    <property type="protein sequence ID" value="CAD8054808.1"/>
    <property type="molecule type" value="Genomic_DNA"/>
</dbReference>
<evidence type="ECO:0000256" key="8">
    <source>
        <dbReference type="RuleBase" id="RU079119"/>
    </source>
</evidence>
<comment type="subcellular location">
    <subcellularLocation>
        <location evidence="1">Membrane</location>
        <topology evidence="1">Multi-pass membrane protein</topology>
    </subcellularLocation>
</comment>
<comment type="domain">
    <text evidence="8">The DHHC domain is required for palmitoyltransferase activity.</text>
</comment>
<dbReference type="GO" id="GO:0016020">
    <property type="term" value="C:membrane"/>
    <property type="evidence" value="ECO:0007669"/>
    <property type="project" value="UniProtKB-SubCell"/>
</dbReference>
<evidence type="ECO:0000256" key="5">
    <source>
        <dbReference type="ARBA" id="ARBA00023136"/>
    </source>
</evidence>
<proteinExistence type="inferred from homology"/>
<gene>
    <name evidence="10" type="ORF">PSON_ATCC_30995.1.T0080482</name>
</gene>
<dbReference type="GO" id="GO:0019706">
    <property type="term" value="F:protein-cysteine S-palmitoyltransferase activity"/>
    <property type="evidence" value="ECO:0007669"/>
    <property type="project" value="UniProtKB-EC"/>
</dbReference>
<feature type="domain" description="Palmitoyltransferase DHHC" evidence="9">
    <location>
        <begin position="141"/>
        <end position="209"/>
    </location>
</feature>
<evidence type="ECO:0000313" key="10">
    <source>
        <dbReference type="EMBL" id="CAD8054808.1"/>
    </source>
</evidence>
<dbReference type="Pfam" id="PF01529">
    <property type="entry name" value="DHHC"/>
    <property type="match status" value="1"/>
</dbReference>
<keyword evidence="3 8" id="KW-0812">Transmembrane</keyword>
<evidence type="ECO:0000256" key="7">
    <source>
        <dbReference type="ARBA" id="ARBA00038298"/>
    </source>
</evidence>
<protein>
    <recommendedName>
        <fullName evidence="8">Palmitoyltransferase</fullName>
        <ecNumber evidence="8">2.3.1.225</ecNumber>
    </recommendedName>
</protein>
<evidence type="ECO:0000256" key="4">
    <source>
        <dbReference type="ARBA" id="ARBA00022989"/>
    </source>
</evidence>
<feature type="transmembrane region" description="Helical" evidence="8">
    <location>
        <begin position="58"/>
        <end position="81"/>
    </location>
</feature>
<dbReference type="InterPro" id="IPR001594">
    <property type="entry name" value="Palmitoyltrfase_DHHC"/>
</dbReference>
<dbReference type="PROSITE" id="PS50216">
    <property type="entry name" value="DHHC"/>
    <property type="match status" value="1"/>
</dbReference>
<accession>A0A8S1KI63</accession>
<dbReference type="PANTHER" id="PTHR22883">
    <property type="entry name" value="ZINC FINGER DHHC DOMAIN CONTAINING PROTEIN"/>
    <property type="match status" value="1"/>
</dbReference>
<evidence type="ECO:0000256" key="3">
    <source>
        <dbReference type="ARBA" id="ARBA00022692"/>
    </source>
</evidence>
<keyword evidence="5 8" id="KW-0472">Membrane</keyword>